<dbReference type="Pfam" id="PF00704">
    <property type="entry name" value="Glyco_hydro_18"/>
    <property type="match status" value="1"/>
</dbReference>
<comment type="caution">
    <text evidence="2">The sequence shown here is derived from an EMBL/GenBank/DDBJ whole genome shotgun (WGS) entry which is preliminary data.</text>
</comment>
<name>A0ABU0AS84_9FIRM</name>
<accession>A0ABU0AS84</accession>
<dbReference type="Gene3D" id="3.30.457.10">
    <property type="entry name" value="Copper amine oxidase-like, N-terminal domain"/>
    <property type="match status" value="1"/>
</dbReference>
<proteinExistence type="predicted"/>
<dbReference type="InterPro" id="IPR001223">
    <property type="entry name" value="Glyco_hydro18_cat"/>
</dbReference>
<dbReference type="SMART" id="SM00636">
    <property type="entry name" value="Glyco_18"/>
    <property type="match status" value="1"/>
</dbReference>
<dbReference type="Gene3D" id="2.30.30.40">
    <property type="entry name" value="SH3 Domains"/>
    <property type="match status" value="1"/>
</dbReference>
<protein>
    <submittedName>
        <fullName evidence="2">Spore germination protein YaaH</fullName>
    </submittedName>
</protein>
<organism evidence="2 3">
    <name type="scientific">Peptoniphilus koenoeneniae</name>
    <dbReference type="NCBI Taxonomy" id="507751"/>
    <lineage>
        <taxon>Bacteria</taxon>
        <taxon>Bacillati</taxon>
        <taxon>Bacillota</taxon>
        <taxon>Tissierellia</taxon>
        <taxon>Tissierellales</taxon>
        <taxon>Peptoniphilaceae</taxon>
        <taxon>Peptoniphilus</taxon>
    </lineage>
</organism>
<dbReference type="SUPFAM" id="SSF51445">
    <property type="entry name" value="(Trans)glycosidases"/>
    <property type="match status" value="1"/>
</dbReference>
<dbReference type="SMART" id="SM00287">
    <property type="entry name" value="SH3b"/>
    <property type="match status" value="1"/>
</dbReference>
<reference evidence="2 3" key="1">
    <citation type="submission" date="2023-07" db="EMBL/GenBank/DDBJ databases">
        <title>Genomic Encyclopedia of Type Strains, Phase IV (KMG-IV): sequencing the most valuable type-strain genomes for metagenomic binning, comparative biology and taxonomic classification.</title>
        <authorList>
            <person name="Goeker M."/>
        </authorList>
    </citation>
    <scope>NUCLEOTIDE SEQUENCE [LARGE SCALE GENOMIC DNA]</scope>
    <source>
        <strain evidence="2 3">DSM 22616</strain>
    </source>
</reference>
<dbReference type="PANTHER" id="PTHR46066">
    <property type="entry name" value="CHITINASE DOMAIN-CONTAINING PROTEIN 1 FAMILY MEMBER"/>
    <property type="match status" value="1"/>
</dbReference>
<dbReference type="PANTHER" id="PTHR46066:SF2">
    <property type="entry name" value="CHITINASE DOMAIN-CONTAINING PROTEIN 1"/>
    <property type="match status" value="1"/>
</dbReference>
<dbReference type="Gene3D" id="3.10.50.10">
    <property type="match status" value="1"/>
</dbReference>
<dbReference type="InterPro" id="IPR011583">
    <property type="entry name" value="Chitinase_II/V-like_cat"/>
</dbReference>
<dbReference type="Pfam" id="PF08239">
    <property type="entry name" value="SH3_3"/>
    <property type="match status" value="1"/>
</dbReference>
<gene>
    <name evidence="2" type="ORF">J2S72_000122</name>
</gene>
<dbReference type="Proteomes" id="UP001236559">
    <property type="component" value="Unassembled WGS sequence"/>
</dbReference>
<dbReference type="EMBL" id="JAUSTN010000001">
    <property type="protein sequence ID" value="MDQ0274126.1"/>
    <property type="molecule type" value="Genomic_DNA"/>
</dbReference>
<keyword evidence="3" id="KW-1185">Reference proteome</keyword>
<dbReference type="SUPFAM" id="SSF55383">
    <property type="entry name" value="Copper amine oxidase, domain N"/>
    <property type="match status" value="1"/>
</dbReference>
<dbReference type="InterPro" id="IPR036582">
    <property type="entry name" value="Mao_N_sf"/>
</dbReference>
<feature type="domain" description="GH18" evidence="1">
    <location>
        <begin position="236"/>
        <end position="548"/>
    </location>
</feature>
<dbReference type="PROSITE" id="PS51910">
    <property type="entry name" value="GH18_2"/>
    <property type="match status" value="1"/>
</dbReference>
<dbReference type="InterPro" id="IPR029070">
    <property type="entry name" value="Chitinase_insertion_sf"/>
</dbReference>
<evidence type="ECO:0000259" key="1">
    <source>
        <dbReference type="PROSITE" id="PS51910"/>
    </source>
</evidence>
<sequence length="548" mass="63198">MKKILISLLFIIIILAGGFFYLFSKKGSRQTSTKYNDFSFICEADDVDKSDFDRIDGQFYLSLDFIKDKIDKDVFYDENEKVITFTNSKGTKRIQIDSDKAIFNNKEILLRDPAIIKNSKVYVPIEAFIYDYPLDLRYIEELKLLIMDYKNVKHPLGKLKGSGTNMREDASMQSPIVKNLKGDEEIIVFGEDKDWYKVRIKDGYAGYINKSLLEVDFNGDKFSSEVDVKKEAKRPLNLTWDYTYGPQSQISINNITYIPGVNTICPTWFSLKNENGDLIDRGNIDYVNNYKNLGIDVWGYLDNSFDAEITNKALSSTTTREKIISGTMELLNKYGLKGLNIDFEHLTTKERDLLNQFLKELYAICRVNKITLSVDVTPQISKDVNKEVYDRKVIANNCDYVMLMAYDQHWSSSDKAGSVAEYKWVEGNINNLLRQIPGDKFILCVPFYTRVWSIDKNNKVSSQSIGMKEVQNIISSKNLKSTFDDVAKQNYVEYTDGDLTKKIWIEDEYSLTHKASLINKYNLAGLASWRKGFEAPYIWSVIKDSLKY</sequence>
<dbReference type="InterPro" id="IPR017853">
    <property type="entry name" value="GH"/>
</dbReference>
<dbReference type="Pfam" id="PF07833">
    <property type="entry name" value="Cu_amine_oxidN1"/>
    <property type="match status" value="1"/>
</dbReference>
<dbReference type="RefSeq" id="WP_023056386.1">
    <property type="nucleotide sequence ID" value="NZ_JAUSTN010000001.1"/>
</dbReference>
<evidence type="ECO:0000313" key="2">
    <source>
        <dbReference type="EMBL" id="MDQ0274126.1"/>
    </source>
</evidence>
<evidence type="ECO:0000313" key="3">
    <source>
        <dbReference type="Proteomes" id="UP001236559"/>
    </source>
</evidence>
<dbReference type="Gene3D" id="3.20.20.80">
    <property type="entry name" value="Glycosidases"/>
    <property type="match status" value="1"/>
</dbReference>
<dbReference type="InterPro" id="IPR012854">
    <property type="entry name" value="Cu_amine_oxidase-like_N"/>
</dbReference>
<dbReference type="InterPro" id="IPR003646">
    <property type="entry name" value="SH3-like_bac-type"/>
</dbReference>